<keyword evidence="1" id="KW-0812">Transmembrane</keyword>
<gene>
    <name evidence="2" type="ORF">PCOR1329_LOCUS31031</name>
</gene>
<dbReference type="EMBL" id="CAUYUJ010012113">
    <property type="protein sequence ID" value="CAK0833294.1"/>
    <property type="molecule type" value="Genomic_DNA"/>
</dbReference>
<sequence>MRGTTVGTEVGLEVFTGFKCLDQLPNMCSAGGWMPVFFWVTYTLLITFMIMNLVIAVILEGYEDGKPTREGVVIDKCVLLWRTPAGLPSGRGQGPHADQEDGRKDHELSRQCSVGCFIDCNRRLDRGVLGIAQGVHGPAYEVGEELGL</sequence>
<evidence type="ECO:0000313" key="3">
    <source>
        <dbReference type="Proteomes" id="UP001189429"/>
    </source>
</evidence>
<evidence type="ECO:0000313" key="2">
    <source>
        <dbReference type="EMBL" id="CAK0833294.1"/>
    </source>
</evidence>
<dbReference type="Proteomes" id="UP001189429">
    <property type="component" value="Unassembled WGS sequence"/>
</dbReference>
<evidence type="ECO:0008006" key="4">
    <source>
        <dbReference type="Google" id="ProtNLM"/>
    </source>
</evidence>
<accession>A0ABN9SNA5</accession>
<comment type="caution">
    <text evidence="2">The sequence shown here is derived from an EMBL/GenBank/DDBJ whole genome shotgun (WGS) entry which is preliminary data.</text>
</comment>
<proteinExistence type="predicted"/>
<evidence type="ECO:0000256" key="1">
    <source>
        <dbReference type="SAM" id="Phobius"/>
    </source>
</evidence>
<feature type="transmembrane region" description="Helical" evidence="1">
    <location>
        <begin position="36"/>
        <end position="59"/>
    </location>
</feature>
<name>A0ABN9SNA5_9DINO</name>
<keyword evidence="1" id="KW-1133">Transmembrane helix</keyword>
<protein>
    <recommendedName>
        <fullName evidence="4">Ion transport domain-containing protein</fullName>
    </recommendedName>
</protein>
<organism evidence="2 3">
    <name type="scientific">Prorocentrum cordatum</name>
    <dbReference type="NCBI Taxonomy" id="2364126"/>
    <lineage>
        <taxon>Eukaryota</taxon>
        <taxon>Sar</taxon>
        <taxon>Alveolata</taxon>
        <taxon>Dinophyceae</taxon>
        <taxon>Prorocentrales</taxon>
        <taxon>Prorocentraceae</taxon>
        <taxon>Prorocentrum</taxon>
    </lineage>
</organism>
<dbReference type="Gene3D" id="1.10.287.70">
    <property type="match status" value="1"/>
</dbReference>
<reference evidence="2" key="1">
    <citation type="submission" date="2023-10" db="EMBL/GenBank/DDBJ databases">
        <authorList>
            <person name="Chen Y."/>
            <person name="Shah S."/>
            <person name="Dougan E. K."/>
            <person name="Thang M."/>
            <person name="Chan C."/>
        </authorList>
    </citation>
    <scope>NUCLEOTIDE SEQUENCE [LARGE SCALE GENOMIC DNA]</scope>
</reference>
<keyword evidence="3" id="KW-1185">Reference proteome</keyword>
<keyword evidence="1" id="KW-0472">Membrane</keyword>